<evidence type="ECO:0000313" key="3">
    <source>
        <dbReference type="Proteomes" id="UP000295684"/>
    </source>
</evidence>
<evidence type="ECO:0000313" key="2">
    <source>
        <dbReference type="EMBL" id="TCO25123.1"/>
    </source>
</evidence>
<reference evidence="2 3" key="3">
    <citation type="submission" date="2019-03" db="EMBL/GenBank/DDBJ databases">
        <title>Genomic Encyclopedia of Type Strains, Phase IV (KMG-IV): sequencing the most valuable type-strain genomes for metagenomic binning, comparative biology and taxonomic classification.</title>
        <authorList>
            <person name="Goeker M."/>
        </authorList>
    </citation>
    <scope>NUCLEOTIDE SEQUENCE [LARGE SCALE GENOMIC DNA]</scope>
    <source>
        <strain evidence="2 3">DSM 103236</strain>
    </source>
</reference>
<reference evidence="1" key="4">
    <citation type="submission" date="2024-05" db="EMBL/GenBank/DDBJ databases">
        <authorList>
            <person name="Sun Q."/>
            <person name="Zhou Y."/>
        </authorList>
    </citation>
    <scope>NUCLEOTIDE SEQUENCE</scope>
    <source>
        <strain evidence="1">CGMCC 1.15644</strain>
    </source>
</reference>
<comment type="caution">
    <text evidence="2">The sequence shown here is derived from an EMBL/GenBank/DDBJ whole genome shotgun (WGS) entry which is preliminary data.</text>
</comment>
<protein>
    <submittedName>
        <fullName evidence="2">Uncharacterized protein</fullName>
    </submittedName>
</protein>
<accession>A0A4R2HE17</accession>
<gene>
    <name evidence="2" type="ORF">EV200_104159</name>
    <name evidence="1" type="ORF">GCM10011413_12530</name>
</gene>
<evidence type="ECO:0000313" key="4">
    <source>
        <dbReference type="Proteomes" id="UP000622648"/>
    </source>
</evidence>
<keyword evidence="4" id="KW-1185">Reference proteome</keyword>
<reference evidence="4" key="2">
    <citation type="journal article" date="2019" name="Int. J. Syst. Evol. Microbiol.">
        <title>The Global Catalogue of Microorganisms (GCM) 10K type strain sequencing project: providing services to taxonomists for standard genome sequencing and annotation.</title>
        <authorList>
            <consortium name="The Broad Institute Genomics Platform"/>
            <consortium name="The Broad Institute Genome Sequencing Center for Infectious Disease"/>
            <person name="Wu L."/>
            <person name="Ma J."/>
        </authorList>
    </citation>
    <scope>NUCLEOTIDE SEQUENCE [LARGE SCALE GENOMIC DNA]</scope>
    <source>
        <strain evidence="4">CGMCC 1.15644</strain>
    </source>
</reference>
<dbReference type="Proteomes" id="UP000622648">
    <property type="component" value="Unassembled WGS sequence"/>
</dbReference>
<proteinExistence type="predicted"/>
<dbReference type="Proteomes" id="UP000295684">
    <property type="component" value="Unassembled WGS sequence"/>
</dbReference>
<dbReference type="EMBL" id="BMJO01000002">
    <property type="protein sequence ID" value="GGE47957.1"/>
    <property type="molecule type" value="Genomic_DNA"/>
</dbReference>
<reference evidence="1" key="1">
    <citation type="journal article" date="2014" name="Int. J. Syst. Evol. Microbiol.">
        <title>Complete genome of a new Firmicutes species belonging to the dominant human colonic microbiota ('Ruminococcus bicirculans') reveals two chromosomes and a selective capacity to utilize plant glucans.</title>
        <authorList>
            <consortium name="NISC Comparative Sequencing Program"/>
            <person name="Wegmann U."/>
            <person name="Louis P."/>
            <person name="Goesmann A."/>
            <person name="Henrissat B."/>
            <person name="Duncan S.H."/>
            <person name="Flint H.J."/>
        </authorList>
    </citation>
    <scope>NUCLEOTIDE SEQUENCE</scope>
    <source>
        <strain evidence="1">CGMCC 1.15644</strain>
    </source>
</reference>
<name>A0A4R2HE17_9SPHI</name>
<organism evidence="2 3">
    <name type="scientific">Pedobacter psychrotolerans</name>
    <dbReference type="NCBI Taxonomy" id="1843235"/>
    <lineage>
        <taxon>Bacteria</taxon>
        <taxon>Pseudomonadati</taxon>
        <taxon>Bacteroidota</taxon>
        <taxon>Sphingobacteriia</taxon>
        <taxon>Sphingobacteriales</taxon>
        <taxon>Sphingobacteriaceae</taxon>
        <taxon>Pedobacter</taxon>
    </lineage>
</organism>
<evidence type="ECO:0000313" key="1">
    <source>
        <dbReference type="EMBL" id="GGE47957.1"/>
    </source>
</evidence>
<dbReference type="AlphaFoldDB" id="A0A4R2HE17"/>
<sequence>MITVKNWTALESVYRKFNKDAFNNRYIDSARSNGNSTEYAFLALFANALYLYKAPAGSAEFEPLELKLNDTSDIMSTSYL</sequence>
<dbReference type="EMBL" id="SLWO01000004">
    <property type="protein sequence ID" value="TCO25123.1"/>
    <property type="molecule type" value="Genomic_DNA"/>
</dbReference>